<dbReference type="CDD" id="cd06174">
    <property type="entry name" value="MFS"/>
    <property type="match status" value="1"/>
</dbReference>
<feature type="transmembrane region" description="Helical" evidence="4">
    <location>
        <begin position="110"/>
        <end position="131"/>
    </location>
</feature>
<sequence>MARNRPLSAGEALYVLAYMGANIAFMPFLVLLLPRRVASIGVAAGGEHLLALLVLAGGITASLANIVAGQISDHAMARRGNRRRAIAGGLACLLASYSVLAFSYSPLVLALGVIGFQIAVNLLLGPMGPLIADYIPDERKGHIAGFLNCGVPVANGSVAIIAWAAPVDGSAGFALTMALIAACVLPLLVFWPFGAPLKPQAETMPVSGPGPLPLRNLALAWSARFLLQLGAALLTNYLYPYVAFLMQGPMAVSRLTADAAVGWLSLWAALAACCGAVAFGRWSDRLADRRSLMIGSALLAALALTGFAMAPGWWVLAAAYALFHLAQAAFFSVEAAFVAEIITASRQKGRWMGYMNLANTMPAILITLLTIQASQRSLLDFAMHLVLLVCASACVIAAGLCFAMRDHLGFTSNEAASPARQPNPIRPIP</sequence>
<feature type="transmembrane region" description="Helical" evidence="4">
    <location>
        <begin position="85"/>
        <end position="104"/>
    </location>
</feature>
<feature type="domain" description="Major facilitator superfamily (MFS) profile" evidence="5">
    <location>
        <begin position="216"/>
        <end position="429"/>
    </location>
</feature>
<feature type="transmembrane region" description="Helical" evidence="4">
    <location>
        <begin position="214"/>
        <end position="239"/>
    </location>
</feature>
<feature type="transmembrane region" description="Helical" evidence="4">
    <location>
        <begin position="292"/>
        <end position="314"/>
    </location>
</feature>
<evidence type="ECO:0000256" key="1">
    <source>
        <dbReference type="ARBA" id="ARBA00022692"/>
    </source>
</evidence>
<keyword evidence="3 4" id="KW-0472">Membrane</keyword>
<organism evidence="6 7">
    <name type="scientific">Novosphingobium sediminicola</name>
    <dbReference type="NCBI Taxonomy" id="563162"/>
    <lineage>
        <taxon>Bacteria</taxon>
        <taxon>Pseudomonadati</taxon>
        <taxon>Pseudomonadota</taxon>
        <taxon>Alphaproteobacteria</taxon>
        <taxon>Sphingomonadales</taxon>
        <taxon>Sphingomonadaceae</taxon>
        <taxon>Novosphingobium</taxon>
    </lineage>
</organism>
<evidence type="ECO:0000313" key="6">
    <source>
        <dbReference type="EMBL" id="MBB3957515.1"/>
    </source>
</evidence>
<dbReference type="AlphaFoldDB" id="A0A7W6CPD9"/>
<dbReference type="PANTHER" id="PTHR23528:SF1">
    <property type="entry name" value="MAJOR FACILITATOR SUPERFAMILY (MFS) PROFILE DOMAIN-CONTAINING PROTEIN"/>
    <property type="match status" value="1"/>
</dbReference>
<name>A0A7W6CPD9_9SPHN</name>
<dbReference type="InterPro" id="IPR011701">
    <property type="entry name" value="MFS"/>
</dbReference>
<dbReference type="PROSITE" id="PS50850">
    <property type="entry name" value="MFS"/>
    <property type="match status" value="1"/>
</dbReference>
<evidence type="ECO:0000259" key="5">
    <source>
        <dbReference type="PROSITE" id="PS50850"/>
    </source>
</evidence>
<dbReference type="SUPFAM" id="SSF103473">
    <property type="entry name" value="MFS general substrate transporter"/>
    <property type="match status" value="1"/>
</dbReference>
<feature type="transmembrane region" description="Helical" evidence="4">
    <location>
        <begin position="12"/>
        <end position="34"/>
    </location>
</feature>
<accession>A0A7W6CPD9</accession>
<dbReference type="EMBL" id="JACIDX010000025">
    <property type="protein sequence ID" value="MBB3957515.1"/>
    <property type="molecule type" value="Genomic_DNA"/>
</dbReference>
<feature type="transmembrane region" description="Helical" evidence="4">
    <location>
        <begin position="381"/>
        <end position="403"/>
    </location>
</feature>
<dbReference type="Pfam" id="PF07690">
    <property type="entry name" value="MFS_1"/>
    <property type="match status" value="1"/>
</dbReference>
<feature type="transmembrane region" description="Helical" evidence="4">
    <location>
        <begin position="320"/>
        <end position="342"/>
    </location>
</feature>
<reference evidence="6 7" key="1">
    <citation type="submission" date="2020-08" db="EMBL/GenBank/DDBJ databases">
        <title>Genomic Encyclopedia of Type Strains, Phase IV (KMG-IV): sequencing the most valuable type-strain genomes for metagenomic binning, comparative biology and taxonomic classification.</title>
        <authorList>
            <person name="Goeker M."/>
        </authorList>
    </citation>
    <scope>NUCLEOTIDE SEQUENCE [LARGE SCALE GENOMIC DNA]</scope>
    <source>
        <strain evidence="6 7">DSM 27057</strain>
    </source>
</reference>
<feature type="transmembrane region" description="Helical" evidence="4">
    <location>
        <begin position="354"/>
        <end position="375"/>
    </location>
</feature>
<comment type="caution">
    <text evidence="6">The sequence shown here is derived from an EMBL/GenBank/DDBJ whole genome shotgun (WGS) entry which is preliminary data.</text>
</comment>
<keyword evidence="2 4" id="KW-1133">Transmembrane helix</keyword>
<feature type="transmembrane region" description="Helical" evidence="4">
    <location>
        <begin position="259"/>
        <end position="280"/>
    </location>
</feature>
<proteinExistence type="predicted"/>
<keyword evidence="7" id="KW-1185">Reference proteome</keyword>
<dbReference type="Proteomes" id="UP000548867">
    <property type="component" value="Unassembled WGS sequence"/>
</dbReference>
<dbReference type="RefSeq" id="WP_183628880.1">
    <property type="nucleotide sequence ID" value="NZ_JACIDX010000025.1"/>
</dbReference>
<protein>
    <submittedName>
        <fullName evidence="6">MFS family permease</fullName>
    </submittedName>
</protein>
<dbReference type="Gene3D" id="1.20.1250.20">
    <property type="entry name" value="MFS general substrate transporter like domains"/>
    <property type="match status" value="2"/>
</dbReference>
<evidence type="ECO:0000256" key="4">
    <source>
        <dbReference type="SAM" id="Phobius"/>
    </source>
</evidence>
<dbReference type="InterPro" id="IPR020846">
    <property type="entry name" value="MFS_dom"/>
</dbReference>
<evidence type="ECO:0000256" key="2">
    <source>
        <dbReference type="ARBA" id="ARBA00022989"/>
    </source>
</evidence>
<dbReference type="InterPro" id="IPR036259">
    <property type="entry name" value="MFS_trans_sf"/>
</dbReference>
<dbReference type="PANTHER" id="PTHR23528">
    <property type="match status" value="1"/>
</dbReference>
<feature type="transmembrane region" description="Helical" evidence="4">
    <location>
        <begin position="143"/>
        <end position="165"/>
    </location>
</feature>
<feature type="transmembrane region" description="Helical" evidence="4">
    <location>
        <begin position="171"/>
        <end position="193"/>
    </location>
</feature>
<evidence type="ECO:0000313" key="7">
    <source>
        <dbReference type="Proteomes" id="UP000548867"/>
    </source>
</evidence>
<keyword evidence="1 4" id="KW-0812">Transmembrane</keyword>
<feature type="transmembrane region" description="Helical" evidence="4">
    <location>
        <begin position="40"/>
        <end position="64"/>
    </location>
</feature>
<dbReference type="GO" id="GO:0022857">
    <property type="term" value="F:transmembrane transporter activity"/>
    <property type="evidence" value="ECO:0007669"/>
    <property type="project" value="InterPro"/>
</dbReference>
<evidence type="ECO:0000256" key="3">
    <source>
        <dbReference type="ARBA" id="ARBA00023136"/>
    </source>
</evidence>
<gene>
    <name evidence="6" type="ORF">GGR38_004489</name>
</gene>